<evidence type="ECO:0000256" key="1">
    <source>
        <dbReference type="SAM" id="SignalP"/>
    </source>
</evidence>
<dbReference type="InterPro" id="IPR029058">
    <property type="entry name" value="AB_hydrolase_fold"/>
</dbReference>
<accession>A0A179FWD9</accession>
<feature type="chain" id="PRO_5008102077" evidence="1">
    <location>
        <begin position="17"/>
        <end position="374"/>
    </location>
</feature>
<dbReference type="Pfam" id="PF12697">
    <property type="entry name" value="Abhydrolase_6"/>
    <property type="match status" value="1"/>
</dbReference>
<name>A0A179FWD9_METCM</name>
<dbReference type="OrthoDB" id="190201at2759"/>
<dbReference type="RefSeq" id="XP_018146471.1">
    <property type="nucleotide sequence ID" value="XM_018282126.1"/>
</dbReference>
<keyword evidence="1" id="KW-0732">Signal</keyword>
<proteinExistence type="predicted"/>
<dbReference type="Gene3D" id="3.40.50.1820">
    <property type="entry name" value="alpha/beta hydrolase"/>
    <property type="match status" value="1"/>
</dbReference>
<keyword evidence="4" id="KW-1185">Reference proteome</keyword>
<dbReference type="EMBL" id="LSBJ02000002">
    <property type="protein sequence ID" value="OAQ69934.1"/>
    <property type="molecule type" value="Genomic_DNA"/>
</dbReference>
<dbReference type="KEGG" id="pchm:VFPPC_02484"/>
<dbReference type="SUPFAM" id="SSF53474">
    <property type="entry name" value="alpha/beta-Hydrolases"/>
    <property type="match status" value="1"/>
</dbReference>
<feature type="domain" description="AB hydrolase-1" evidence="2">
    <location>
        <begin position="94"/>
        <end position="362"/>
    </location>
</feature>
<evidence type="ECO:0000313" key="4">
    <source>
        <dbReference type="Proteomes" id="UP000078397"/>
    </source>
</evidence>
<gene>
    <name evidence="3" type="ORF">VFPPC_02484</name>
</gene>
<sequence length="374" mass="40167">MFKSTLVLVLATVAAARQCRNITVPVSISSRNGVFDLRPPSTEIEVTDLFLGMAWPGNNGTANFLKGYKTVSGNYKLAATYCEPDKGPGHALQILTHGVGFDRSYWDFPFNNYHYSYVNRALDAGYSTLTWDRLGIGHSSHGDPVNEIQIFLEIAALKALTDIARGGHLCGVPHKFDKTVHLGHSFGSAMTYGLTAMYPNITNGIVLTGFSQVPQFMGYFALGGNFAPVSDNKVLAKQYAVGYVAPKDSIGVHINFFGPGDFDPEMLQAATMTGQPAAIGELLTVGSGPKSSDFSGPVMIITGDRDIPFCGGNCMNTMAINGRAPNLIEYSKNSFKKASAFNATVVPKAGHGLNFNSNAPEAYKAITDFIKAHL</sequence>
<evidence type="ECO:0000313" key="3">
    <source>
        <dbReference type="EMBL" id="OAQ69934.1"/>
    </source>
</evidence>
<dbReference type="GeneID" id="28846120"/>
<feature type="signal peptide" evidence="1">
    <location>
        <begin position="1"/>
        <end position="16"/>
    </location>
</feature>
<dbReference type="STRING" id="1380566.A0A179FWD9"/>
<dbReference type="AlphaFoldDB" id="A0A179FWD9"/>
<dbReference type="Proteomes" id="UP000078397">
    <property type="component" value="Unassembled WGS sequence"/>
</dbReference>
<protein>
    <submittedName>
        <fullName evidence="3">Catalytic protein</fullName>
    </submittedName>
</protein>
<dbReference type="InterPro" id="IPR000073">
    <property type="entry name" value="AB_hydrolase_1"/>
</dbReference>
<comment type="caution">
    <text evidence="3">The sequence shown here is derived from an EMBL/GenBank/DDBJ whole genome shotgun (WGS) entry which is preliminary data.</text>
</comment>
<organism evidence="3 4">
    <name type="scientific">Pochonia chlamydosporia 170</name>
    <dbReference type="NCBI Taxonomy" id="1380566"/>
    <lineage>
        <taxon>Eukaryota</taxon>
        <taxon>Fungi</taxon>
        <taxon>Dikarya</taxon>
        <taxon>Ascomycota</taxon>
        <taxon>Pezizomycotina</taxon>
        <taxon>Sordariomycetes</taxon>
        <taxon>Hypocreomycetidae</taxon>
        <taxon>Hypocreales</taxon>
        <taxon>Clavicipitaceae</taxon>
        <taxon>Pochonia</taxon>
    </lineage>
</organism>
<reference evidence="3 4" key="1">
    <citation type="journal article" date="2016" name="PLoS Pathog.">
        <title>Biosynthesis of antibiotic leucinostatins in bio-control fungus Purpureocillium lilacinum and their inhibition on phytophthora revealed by genome mining.</title>
        <authorList>
            <person name="Wang G."/>
            <person name="Liu Z."/>
            <person name="Lin R."/>
            <person name="Li E."/>
            <person name="Mao Z."/>
            <person name="Ling J."/>
            <person name="Yang Y."/>
            <person name="Yin W.B."/>
            <person name="Xie B."/>
        </authorList>
    </citation>
    <scope>NUCLEOTIDE SEQUENCE [LARGE SCALE GENOMIC DNA]</scope>
    <source>
        <strain evidence="3">170</strain>
    </source>
</reference>
<evidence type="ECO:0000259" key="2">
    <source>
        <dbReference type="Pfam" id="PF12697"/>
    </source>
</evidence>